<comment type="similarity">
    <text evidence="1">Belongs to the 'GDXG' lipolytic enzyme family.</text>
</comment>
<dbReference type="EMBL" id="FNFF01000001">
    <property type="protein sequence ID" value="SDJ40295.1"/>
    <property type="molecule type" value="Genomic_DNA"/>
</dbReference>
<proteinExistence type="inferred from homology"/>
<dbReference type="Proteomes" id="UP000199155">
    <property type="component" value="Unassembled WGS sequence"/>
</dbReference>
<gene>
    <name evidence="5" type="ORF">SAMN05421806_101238</name>
</gene>
<evidence type="ECO:0000256" key="2">
    <source>
        <dbReference type="ARBA" id="ARBA00022801"/>
    </source>
</evidence>
<dbReference type="InterPro" id="IPR050300">
    <property type="entry name" value="GDXG_lipolytic_enzyme"/>
</dbReference>
<reference evidence="5 6" key="1">
    <citation type="submission" date="2016-10" db="EMBL/GenBank/DDBJ databases">
        <authorList>
            <person name="de Groot N.N."/>
        </authorList>
    </citation>
    <scope>NUCLEOTIDE SEQUENCE [LARGE SCALE GENOMIC DNA]</scope>
    <source>
        <strain evidence="5 6">CGMCC 4.5727</strain>
    </source>
</reference>
<evidence type="ECO:0000256" key="3">
    <source>
        <dbReference type="SAM" id="MobiDB-lite"/>
    </source>
</evidence>
<dbReference type="OrthoDB" id="128186at2"/>
<dbReference type="InterPro" id="IPR029058">
    <property type="entry name" value="AB_hydrolase_fold"/>
</dbReference>
<sequence length="345" mass="35843">MSAEPETAPADPHRQVVGEDGLSPEARVFADLMTAAVPPLGREVTDAAEARRLLAANPKPDVPPLEVGSVENRTVPGPEGAPEIPVRIYLPDPVEAPGPRPTVVFFHGGGWTICDLDSHDGTARALCRGAGAAVVSVDYRLAPENPFPAAVDDAWAALEWAAGHVAELGGDPDALVVCGDSAGGNIAAVTAQTARDRGLPLALQALVYPITDVSRTWDSYERYATGYFLTKASMLWFKEQYVAPGSDPADPRVSPLRGDLAGLAPAHIVTAGCDPLADEGRAYAEALRTAGVTVTAGHFPRMFHGFFGLADHLDDARTALAGVVDSIAATVSDRKNSGGDGGDAG</sequence>
<dbReference type="STRING" id="417292.SAMN05421806_101238"/>
<dbReference type="PROSITE" id="PS01173">
    <property type="entry name" value="LIPASE_GDXG_HIS"/>
    <property type="match status" value="1"/>
</dbReference>
<accession>A0A1G8THB6</accession>
<dbReference type="AlphaFoldDB" id="A0A1G8THB6"/>
<dbReference type="GO" id="GO:0016787">
    <property type="term" value="F:hydrolase activity"/>
    <property type="evidence" value="ECO:0007669"/>
    <property type="project" value="UniProtKB-KW"/>
</dbReference>
<keyword evidence="2" id="KW-0378">Hydrolase</keyword>
<name>A0A1G8THB6_9ACTN</name>
<dbReference type="Pfam" id="PF07859">
    <property type="entry name" value="Abhydrolase_3"/>
    <property type="match status" value="1"/>
</dbReference>
<keyword evidence="6" id="KW-1185">Reference proteome</keyword>
<evidence type="ECO:0000313" key="6">
    <source>
        <dbReference type="Proteomes" id="UP000199155"/>
    </source>
</evidence>
<feature type="domain" description="Alpha/beta hydrolase fold-3" evidence="4">
    <location>
        <begin position="103"/>
        <end position="307"/>
    </location>
</feature>
<evidence type="ECO:0000313" key="5">
    <source>
        <dbReference type="EMBL" id="SDJ40295.1"/>
    </source>
</evidence>
<evidence type="ECO:0000256" key="1">
    <source>
        <dbReference type="ARBA" id="ARBA00010515"/>
    </source>
</evidence>
<evidence type="ECO:0000259" key="4">
    <source>
        <dbReference type="Pfam" id="PF07859"/>
    </source>
</evidence>
<dbReference type="FunFam" id="3.40.50.1820:FF:000089">
    <property type="entry name" value="Alpha/beta hydrolase"/>
    <property type="match status" value="1"/>
</dbReference>
<dbReference type="InterPro" id="IPR002168">
    <property type="entry name" value="Lipase_GDXG_HIS_AS"/>
</dbReference>
<protein>
    <submittedName>
        <fullName evidence="5">Acetyl esterase</fullName>
    </submittedName>
</protein>
<dbReference type="InterPro" id="IPR013094">
    <property type="entry name" value="AB_hydrolase_3"/>
</dbReference>
<dbReference type="PANTHER" id="PTHR48081">
    <property type="entry name" value="AB HYDROLASE SUPERFAMILY PROTEIN C4A8.06C"/>
    <property type="match status" value="1"/>
</dbReference>
<dbReference type="PANTHER" id="PTHR48081:SF8">
    <property type="entry name" value="ALPHA_BETA HYDROLASE FOLD-3 DOMAIN-CONTAINING PROTEIN-RELATED"/>
    <property type="match status" value="1"/>
</dbReference>
<organism evidence="5 6">
    <name type="scientific">Streptomyces indicus</name>
    <dbReference type="NCBI Taxonomy" id="417292"/>
    <lineage>
        <taxon>Bacteria</taxon>
        <taxon>Bacillati</taxon>
        <taxon>Actinomycetota</taxon>
        <taxon>Actinomycetes</taxon>
        <taxon>Kitasatosporales</taxon>
        <taxon>Streptomycetaceae</taxon>
        <taxon>Streptomyces</taxon>
    </lineage>
</organism>
<dbReference type="Gene3D" id="3.40.50.1820">
    <property type="entry name" value="alpha/beta hydrolase"/>
    <property type="match status" value="1"/>
</dbReference>
<feature type="region of interest" description="Disordered" evidence="3">
    <location>
        <begin position="1"/>
        <end position="22"/>
    </location>
</feature>
<dbReference type="SUPFAM" id="SSF53474">
    <property type="entry name" value="alpha/beta-Hydrolases"/>
    <property type="match status" value="1"/>
</dbReference>